<evidence type="ECO:0000259" key="4">
    <source>
        <dbReference type="PROSITE" id="PS50075"/>
    </source>
</evidence>
<dbReference type="PANTHER" id="PTHR45527">
    <property type="entry name" value="NONRIBOSOMAL PEPTIDE SYNTHETASE"/>
    <property type="match status" value="1"/>
</dbReference>
<dbReference type="PROSITE" id="PS50075">
    <property type="entry name" value="CARRIER"/>
    <property type="match status" value="1"/>
</dbReference>
<dbReference type="PROSITE" id="PS00455">
    <property type="entry name" value="AMP_BINDING"/>
    <property type="match status" value="1"/>
</dbReference>
<dbReference type="Pfam" id="PF00550">
    <property type="entry name" value="PP-binding"/>
    <property type="match status" value="1"/>
</dbReference>
<evidence type="ECO:0000256" key="2">
    <source>
        <dbReference type="ARBA" id="ARBA00022450"/>
    </source>
</evidence>
<dbReference type="Gene3D" id="3.30.559.30">
    <property type="entry name" value="Nonribosomal peptide synthetase, condensation domain"/>
    <property type="match status" value="1"/>
</dbReference>
<dbReference type="GO" id="GO:0043041">
    <property type="term" value="P:amino acid activation for nonribosomal peptide biosynthetic process"/>
    <property type="evidence" value="ECO:0007669"/>
    <property type="project" value="TreeGrafter"/>
</dbReference>
<dbReference type="InterPro" id="IPR045851">
    <property type="entry name" value="AMP-bd_C_sf"/>
</dbReference>
<dbReference type="InterPro" id="IPR000873">
    <property type="entry name" value="AMP-dep_synth/lig_dom"/>
</dbReference>
<gene>
    <name evidence="5" type="ORF">DEW08_19740</name>
</gene>
<dbReference type="FunFam" id="1.10.1200.10:FF:000005">
    <property type="entry name" value="Nonribosomal peptide synthetase 1"/>
    <property type="match status" value="1"/>
</dbReference>
<protein>
    <recommendedName>
        <fullName evidence="4">Carrier domain-containing protein</fullName>
    </recommendedName>
</protein>
<feature type="domain" description="Carrier" evidence="4">
    <location>
        <begin position="1060"/>
        <end position="1134"/>
    </location>
</feature>
<dbReference type="Pfam" id="PF13193">
    <property type="entry name" value="AMP-binding_C"/>
    <property type="match status" value="1"/>
</dbReference>
<dbReference type="Proteomes" id="UP000245629">
    <property type="component" value="Chromosome 3"/>
</dbReference>
<dbReference type="GO" id="GO:0044550">
    <property type="term" value="P:secondary metabolite biosynthetic process"/>
    <property type="evidence" value="ECO:0007669"/>
    <property type="project" value="TreeGrafter"/>
</dbReference>
<dbReference type="InterPro" id="IPR001242">
    <property type="entry name" value="Condensation_dom"/>
</dbReference>
<evidence type="ECO:0000313" key="6">
    <source>
        <dbReference type="Proteomes" id="UP000245629"/>
    </source>
</evidence>
<dbReference type="PRINTS" id="PR00154">
    <property type="entry name" value="AMPBINDING"/>
</dbReference>
<dbReference type="InterPro" id="IPR020806">
    <property type="entry name" value="PKS_PP-bd"/>
</dbReference>
<dbReference type="InterPro" id="IPR009081">
    <property type="entry name" value="PP-bd_ACP"/>
</dbReference>
<dbReference type="Pfam" id="PF00501">
    <property type="entry name" value="AMP-binding"/>
    <property type="match status" value="1"/>
</dbReference>
<evidence type="ECO:0000256" key="1">
    <source>
        <dbReference type="ARBA" id="ARBA00001957"/>
    </source>
</evidence>
<dbReference type="Gene3D" id="3.30.559.10">
    <property type="entry name" value="Chloramphenicol acetyltransferase-like domain"/>
    <property type="match status" value="1"/>
</dbReference>
<dbReference type="SUPFAM" id="SSF52777">
    <property type="entry name" value="CoA-dependent acyltransferases"/>
    <property type="match status" value="2"/>
</dbReference>
<dbReference type="PANTHER" id="PTHR45527:SF1">
    <property type="entry name" value="FATTY ACID SYNTHASE"/>
    <property type="match status" value="1"/>
</dbReference>
<dbReference type="FunFam" id="3.40.50.980:FF:000001">
    <property type="entry name" value="Non-ribosomal peptide synthetase"/>
    <property type="match status" value="1"/>
</dbReference>
<dbReference type="GO" id="GO:0031177">
    <property type="term" value="F:phosphopantetheine binding"/>
    <property type="evidence" value="ECO:0007669"/>
    <property type="project" value="InterPro"/>
</dbReference>
<proteinExistence type="predicted"/>
<dbReference type="InterPro" id="IPR010071">
    <property type="entry name" value="AA_adenyl_dom"/>
</dbReference>
<dbReference type="InterPro" id="IPR036736">
    <property type="entry name" value="ACP-like_sf"/>
</dbReference>
<evidence type="ECO:0000313" key="5">
    <source>
        <dbReference type="EMBL" id="AWK88325.1"/>
    </source>
</evidence>
<dbReference type="Gene3D" id="1.10.1200.10">
    <property type="entry name" value="ACP-like"/>
    <property type="match status" value="1"/>
</dbReference>
<dbReference type="Gene3D" id="3.40.50.12780">
    <property type="entry name" value="N-terminal domain of ligase-like"/>
    <property type="match status" value="1"/>
</dbReference>
<dbReference type="CDD" id="cd05930">
    <property type="entry name" value="A_NRPS"/>
    <property type="match status" value="1"/>
</dbReference>
<dbReference type="CDD" id="cd19531">
    <property type="entry name" value="LCL_NRPS-like"/>
    <property type="match status" value="1"/>
</dbReference>
<dbReference type="InterPro" id="IPR020845">
    <property type="entry name" value="AMP-binding_CS"/>
</dbReference>
<dbReference type="AlphaFoldDB" id="A0A2S2CV87"/>
<keyword evidence="6" id="KW-1185">Reference proteome</keyword>
<dbReference type="InterPro" id="IPR042099">
    <property type="entry name" value="ANL_N_sf"/>
</dbReference>
<dbReference type="NCBIfam" id="TIGR01733">
    <property type="entry name" value="AA-adenyl-dom"/>
    <property type="match status" value="1"/>
</dbReference>
<dbReference type="SMART" id="SM00823">
    <property type="entry name" value="PKS_PP"/>
    <property type="match status" value="1"/>
</dbReference>
<dbReference type="Pfam" id="PF00668">
    <property type="entry name" value="Condensation"/>
    <property type="match status" value="1"/>
</dbReference>
<comment type="cofactor">
    <cofactor evidence="1">
        <name>pantetheine 4'-phosphate</name>
        <dbReference type="ChEBI" id="CHEBI:47942"/>
    </cofactor>
</comment>
<dbReference type="KEGG" id="azz:DEW08_19740"/>
<dbReference type="OrthoDB" id="9770470at2"/>
<dbReference type="GO" id="GO:0005829">
    <property type="term" value="C:cytosol"/>
    <property type="evidence" value="ECO:0007669"/>
    <property type="project" value="TreeGrafter"/>
</dbReference>
<dbReference type="SUPFAM" id="SSF47336">
    <property type="entry name" value="ACP-like"/>
    <property type="match status" value="1"/>
</dbReference>
<keyword evidence="3" id="KW-0597">Phosphoprotein</keyword>
<dbReference type="GO" id="GO:0003824">
    <property type="term" value="F:catalytic activity"/>
    <property type="evidence" value="ECO:0007669"/>
    <property type="project" value="InterPro"/>
</dbReference>
<dbReference type="InterPro" id="IPR023213">
    <property type="entry name" value="CAT-like_dom_sf"/>
</dbReference>
<dbReference type="InterPro" id="IPR025110">
    <property type="entry name" value="AMP-bd_C"/>
</dbReference>
<sequence length="1168" mass="127119">MDRDTSSPGEAKGFSKDDAKAALKEHLLQNPALLEQAMGGGREALKQRLKDLLRNRMGSTGGWFPLSHGQEALWFLWRLAPQGHAYSMALPVGVRGPLDVAALTRALQALHDRHPCLRSEFREENGRTEQRAVAYYRLSLDPIDASDWSGDRLEQAVREEAQRPFDLKRSAAARVTLWRRGPQEHVLCLTVHHIVGDLWSLIVLMDELRTVYAAEAAGRPWSLPALSLGYEDYVRWERRMVEGETAERQWLYWRERMAGELPVLDLPADHPRPPMQSFRGATVTRRIDSELVRALEGLAQSANASLYMVLLSAYMVLLHRYSGQDDLVVGSPTAGRGQPGLPDLFGDFINMVPLRADLSGNPAFTDLLAQVRGTVIGALNNGDLPFSLLVDRLQPARDLSRSPIFQTSFVLQKFHRYEELQRTLLSSPDEPEVPFADLALRPWPLAQQDGQFDLNLEMKKDDAGRLAGAWKYAADLFEPDTVDRMAASFETLLRQIVADPARPVDELSLLTAEDAARTIAGGCGPTVAPPPEPSILALFEAQAAVRGDAVAVNCGELSVTYAELARRVERLARALAAERVAKETLVAVMMPRGIDFVTALLAVTKAGGAFLPVDPRHPFPRTARVLETSGAPLVLTSAGLKTAVETALEDIPAGTRPRVLAFEALAAADAAALGSAVLPPSPGGADLAYVMYTSGSTGQPKGVMVEHRGMVNHVLGKLEDLEFGPGDCLAQNAPQSFDVVVWQCLAPLAVGGRVAVIPDEQAEDPAALVTEVARRGVTALQIVPAMMRAVIEEAELHDCGPPDLGALRWMVPTGEALPAELCRRWFDLYPSIPVLNTYGSTECSDDQCHYRMERLLPADAVLPVVTIGSPIRNMTAHVLDRSLSPVPPGVVGELYIGGIGVGRGYRGDPARTAASFVPDPFSPVPGARLYKTRDMARRRADGLIDFLGRVDHMIKLRGLRIEPGEIEVALCRHPAIAQASVQARPHPAGERRLVAYLVLSGPQPEEEELRRFLAGHLPQPMIPACFVVLPAMPLTANGKLDQKRLPAPDWQAAGEERFVAPRTPAEETIAAIWAEVLGLERVGVAEDFFAIGGDSIRSIQIAARCQRAGLAVKPHDLFQHRTVAALADKAAQSGPAAPPPPRDLLDDTVLQVAAEHLKQAVAMVRFDD</sequence>
<dbReference type="Gene3D" id="3.30.300.30">
    <property type="match status" value="1"/>
</dbReference>
<dbReference type="InterPro" id="IPR020459">
    <property type="entry name" value="AMP-binding"/>
</dbReference>
<keyword evidence="2" id="KW-0596">Phosphopantetheine</keyword>
<reference evidence="6" key="1">
    <citation type="submission" date="2018-05" db="EMBL/GenBank/DDBJ databases">
        <title>Azospirillum thermophila sp. nov., a novel isolated from hot spring.</title>
        <authorList>
            <person name="Zhao Z."/>
        </authorList>
    </citation>
    <scope>NUCLEOTIDE SEQUENCE [LARGE SCALE GENOMIC DNA]</scope>
    <source>
        <strain evidence="6">CFH 70021</strain>
    </source>
</reference>
<evidence type="ECO:0000256" key="3">
    <source>
        <dbReference type="ARBA" id="ARBA00022553"/>
    </source>
</evidence>
<dbReference type="RefSeq" id="WP_109330485.1">
    <property type="nucleotide sequence ID" value="NZ_CP029354.1"/>
</dbReference>
<organism evidence="5 6">
    <name type="scientific">Azospirillum thermophilum</name>
    <dbReference type="NCBI Taxonomy" id="2202148"/>
    <lineage>
        <taxon>Bacteria</taxon>
        <taxon>Pseudomonadati</taxon>
        <taxon>Pseudomonadota</taxon>
        <taxon>Alphaproteobacteria</taxon>
        <taxon>Rhodospirillales</taxon>
        <taxon>Azospirillaceae</taxon>
        <taxon>Azospirillum</taxon>
    </lineage>
</organism>
<name>A0A2S2CV87_9PROT</name>
<accession>A0A2S2CV87</accession>
<dbReference type="SUPFAM" id="SSF56801">
    <property type="entry name" value="Acetyl-CoA synthetase-like"/>
    <property type="match status" value="1"/>
</dbReference>
<dbReference type="EMBL" id="CP029354">
    <property type="protein sequence ID" value="AWK88325.1"/>
    <property type="molecule type" value="Genomic_DNA"/>
</dbReference>